<keyword evidence="4 8" id="KW-1003">Cell membrane</keyword>
<reference evidence="9" key="2">
    <citation type="submission" date="2021-04" db="EMBL/GenBank/DDBJ databases">
        <authorList>
            <person name="Gilroy R."/>
        </authorList>
    </citation>
    <scope>NUCLEOTIDE SEQUENCE</scope>
    <source>
        <strain evidence="9">ChiHecec2B26-446</strain>
    </source>
</reference>
<gene>
    <name evidence="9" type="ORF">H9894_00960</name>
</gene>
<evidence type="ECO:0000256" key="3">
    <source>
        <dbReference type="ARBA" id="ARBA00022448"/>
    </source>
</evidence>
<evidence type="ECO:0000256" key="6">
    <source>
        <dbReference type="ARBA" id="ARBA00022989"/>
    </source>
</evidence>
<comment type="caution">
    <text evidence="9">The sequence shown here is derived from an EMBL/GenBank/DDBJ whole genome shotgun (WGS) entry which is preliminary data.</text>
</comment>
<dbReference type="PANTHER" id="PTHR30269:SF37">
    <property type="entry name" value="MEMBRANE TRANSPORTER PROTEIN"/>
    <property type="match status" value="1"/>
</dbReference>
<sequence length="189" mass="20841">MAFWYRRSCQWKTVLWMTLGAVPGSCAGVHLLQELPAWLLESLTGILIIFCVAGLQFFQNRLHLQERAPYSMFTGFLGGVIGTCASIDGPIIVMYGLMAGWNPGQLLGTTSVFFALRALASCFMQWRAGLCSEQIVTCALWCLPLALTGFLLSVPAVQRINVTFFRTIIKAIILLAGCLCLVKSQLHTF</sequence>
<feature type="transmembrane region" description="Helical" evidence="8">
    <location>
        <begin position="163"/>
        <end position="182"/>
    </location>
</feature>
<keyword evidence="3" id="KW-0813">Transport</keyword>
<comment type="subcellular location">
    <subcellularLocation>
        <location evidence="1 8">Cell membrane</location>
        <topology evidence="1 8">Multi-pass membrane protein</topology>
    </subcellularLocation>
</comment>
<proteinExistence type="inferred from homology"/>
<feature type="transmembrane region" description="Helical" evidence="8">
    <location>
        <begin position="104"/>
        <end position="123"/>
    </location>
</feature>
<reference evidence="9" key="1">
    <citation type="journal article" date="2021" name="PeerJ">
        <title>Extensive microbial diversity within the chicken gut microbiome revealed by metagenomics and culture.</title>
        <authorList>
            <person name="Gilroy R."/>
            <person name="Ravi A."/>
            <person name="Getino M."/>
            <person name="Pursley I."/>
            <person name="Horton D.L."/>
            <person name="Alikhan N.F."/>
            <person name="Baker D."/>
            <person name="Gharbi K."/>
            <person name="Hall N."/>
            <person name="Watson M."/>
            <person name="Adriaenssens E.M."/>
            <person name="Foster-Nyarko E."/>
            <person name="Jarju S."/>
            <person name="Secka A."/>
            <person name="Antonio M."/>
            <person name="Oren A."/>
            <person name="Chaudhuri R.R."/>
            <person name="La Ragione R."/>
            <person name="Hildebrand F."/>
            <person name="Pallen M.J."/>
        </authorList>
    </citation>
    <scope>NUCLEOTIDE SEQUENCE</scope>
    <source>
        <strain evidence="9">ChiHecec2B26-446</strain>
    </source>
</reference>
<feature type="transmembrane region" description="Helical" evidence="8">
    <location>
        <begin position="37"/>
        <end position="58"/>
    </location>
</feature>
<dbReference type="PANTHER" id="PTHR30269">
    <property type="entry name" value="TRANSMEMBRANE PROTEIN YFCA"/>
    <property type="match status" value="1"/>
</dbReference>
<dbReference type="GO" id="GO:0005886">
    <property type="term" value="C:plasma membrane"/>
    <property type="evidence" value="ECO:0007669"/>
    <property type="project" value="UniProtKB-SubCell"/>
</dbReference>
<dbReference type="InterPro" id="IPR052017">
    <property type="entry name" value="TSUP"/>
</dbReference>
<evidence type="ECO:0000256" key="8">
    <source>
        <dbReference type="RuleBase" id="RU363041"/>
    </source>
</evidence>
<dbReference type="Pfam" id="PF01925">
    <property type="entry name" value="TauE"/>
    <property type="match status" value="1"/>
</dbReference>
<dbReference type="AlphaFoldDB" id="A0A9D1PUF8"/>
<evidence type="ECO:0000313" key="9">
    <source>
        <dbReference type="EMBL" id="HIV99753.1"/>
    </source>
</evidence>
<dbReference type="Proteomes" id="UP000886752">
    <property type="component" value="Unassembled WGS sequence"/>
</dbReference>
<feature type="transmembrane region" description="Helical" evidence="8">
    <location>
        <begin position="70"/>
        <end position="98"/>
    </location>
</feature>
<evidence type="ECO:0000256" key="7">
    <source>
        <dbReference type="ARBA" id="ARBA00023136"/>
    </source>
</evidence>
<keyword evidence="6 8" id="KW-1133">Transmembrane helix</keyword>
<organism evidence="9 10">
    <name type="scientific">Candidatus Desulfovibrio intestinipullorum</name>
    <dbReference type="NCBI Taxonomy" id="2838536"/>
    <lineage>
        <taxon>Bacteria</taxon>
        <taxon>Pseudomonadati</taxon>
        <taxon>Thermodesulfobacteriota</taxon>
        <taxon>Desulfovibrionia</taxon>
        <taxon>Desulfovibrionales</taxon>
        <taxon>Desulfovibrionaceae</taxon>
        <taxon>Desulfovibrio</taxon>
    </lineage>
</organism>
<comment type="similarity">
    <text evidence="2 8">Belongs to the 4-toluene sulfonate uptake permease (TSUP) (TC 2.A.102) family.</text>
</comment>
<evidence type="ECO:0000256" key="2">
    <source>
        <dbReference type="ARBA" id="ARBA00009142"/>
    </source>
</evidence>
<keyword evidence="5 8" id="KW-0812">Transmembrane</keyword>
<dbReference type="InterPro" id="IPR002781">
    <property type="entry name" value="TM_pro_TauE-like"/>
</dbReference>
<name>A0A9D1PUF8_9BACT</name>
<protein>
    <recommendedName>
        <fullName evidence="8">Probable membrane transporter protein</fullName>
    </recommendedName>
</protein>
<accession>A0A9D1PUF8</accession>
<evidence type="ECO:0000256" key="5">
    <source>
        <dbReference type="ARBA" id="ARBA00022692"/>
    </source>
</evidence>
<keyword evidence="7 8" id="KW-0472">Membrane</keyword>
<evidence type="ECO:0000313" key="10">
    <source>
        <dbReference type="Proteomes" id="UP000886752"/>
    </source>
</evidence>
<evidence type="ECO:0000256" key="1">
    <source>
        <dbReference type="ARBA" id="ARBA00004651"/>
    </source>
</evidence>
<feature type="transmembrane region" description="Helical" evidence="8">
    <location>
        <begin position="135"/>
        <end position="157"/>
    </location>
</feature>
<dbReference type="EMBL" id="DXHV01000012">
    <property type="protein sequence ID" value="HIV99753.1"/>
    <property type="molecule type" value="Genomic_DNA"/>
</dbReference>
<evidence type="ECO:0000256" key="4">
    <source>
        <dbReference type="ARBA" id="ARBA00022475"/>
    </source>
</evidence>